<name>A0A1G6ZKY0_9EURY</name>
<accession>A0A1G6ZKY0</accession>
<dbReference type="EMBL" id="FMZP01000109">
    <property type="protein sequence ID" value="SDE03308.1"/>
    <property type="molecule type" value="Genomic_DNA"/>
</dbReference>
<sequence length="71" mass="7640">MLDQLATLGLESAVMACQLGKRVEWTLTDIAVMSLVREERLTVHVAAIGHGRLSLVLEFTGIALAGTSLYV</sequence>
<organism evidence="1 2">
    <name type="scientific">Natrinema hispanicum</name>
    <dbReference type="NCBI Taxonomy" id="392421"/>
    <lineage>
        <taxon>Archaea</taxon>
        <taxon>Methanobacteriati</taxon>
        <taxon>Methanobacteriota</taxon>
        <taxon>Stenosarchaea group</taxon>
        <taxon>Halobacteria</taxon>
        <taxon>Halobacteriales</taxon>
        <taxon>Natrialbaceae</taxon>
        <taxon>Natrinema</taxon>
    </lineage>
</organism>
<evidence type="ECO:0000313" key="2">
    <source>
        <dbReference type="Proteomes" id="UP000324021"/>
    </source>
</evidence>
<gene>
    <name evidence="1" type="ORF">SAMN05192552_11091</name>
</gene>
<protein>
    <submittedName>
        <fullName evidence="1">Uncharacterized protein</fullName>
    </submittedName>
</protein>
<feature type="non-terminal residue" evidence="1">
    <location>
        <position position="71"/>
    </location>
</feature>
<proteinExistence type="predicted"/>
<reference evidence="1 2" key="1">
    <citation type="submission" date="2016-10" db="EMBL/GenBank/DDBJ databases">
        <authorList>
            <person name="Varghese N."/>
            <person name="Submissions S."/>
        </authorList>
    </citation>
    <scope>NUCLEOTIDE SEQUENCE [LARGE SCALE GENOMIC DNA]</scope>
    <source>
        <strain evidence="1 2">CDM_1</strain>
    </source>
</reference>
<evidence type="ECO:0000313" key="1">
    <source>
        <dbReference type="EMBL" id="SDE03308.1"/>
    </source>
</evidence>
<dbReference type="AlphaFoldDB" id="A0A1G6ZKY0"/>
<dbReference type="Proteomes" id="UP000324021">
    <property type="component" value="Unassembled WGS sequence"/>
</dbReference>